<dbReference type="PRINTS" id="PR00069">
    <property type="entry name" value="ALDKETRDTASE"/>
</dbReference>
<dbReference type="OrthoDB" id="2310150at2759"/>
<dbReference type="InterPro" id="IPR020471">
    <property type="entry name" value="AKR"/>
</dbReference>
<dbReference type="GO" id="GO:0016491">
    <property type="term" value="F:oxidoreductase activity"/>
    <property type="evidence" value="ECO:0007669"/>
    <property type="project" value="InterPro"/>
</dbReference>
<dbReference type="Pfam" id="PF00248">
    <property type="entry name" value="Aldo_ket_red"/>
    <property type="match status" value="1"/>
</dbReference>
<gene>
    <name evidence="2" type="ORF">FVE85_7813</name>
</gene>
<comment type="caution">
    <text evidence="2">The sequence shown here is derived from an EMBL/GenBank/DDBJ whole genome shotgun (WGS) entry which is preliminary data.</text>
</comment>
<dbReference type="InterPro" id="IPR050523">
    <property type="entry name" value="AKR_Detox_Biosynth"/>
</dbReference>
<dbReference type="CDD" id="cd19094">
    <property type="entry name" value="AKR_Tas-like"/>
    <property type="match status" value="1"/>
</dbReference>
<evidence type="ECO:0000313" key="2">
    <source>
        <dbReference type="EMBL" id="KAA8491392.1"/>
    </source>
</evidence>
<dbReference type="OMA" id="WGQIGRL"/>
<dbReference type="AlphaFoldDB" id="A0A5J4YK59"/>
<dbReference type="Gene3D" id="3.20.20.100">
    <property type="entry name" value="NADP-dependent oxidoreductase domain"/>
    <property type="match status" value="1"/>
</dbReference>
<dbReference type="EMBL" id="VRMN01000014">
    <property type="protein sequence ID" value="KAA8491392.1"/>
    <property type="molecule type" value="Genomic_DNA"/>
</dbReference>
<evidence type="ECO:0000259" key="1">
    <source>
        <dbReference type="Pfam" id="PF00248"/>
    </source>
</evidence>
<dbReference type="SUPFAM" id="SSF51430">
    <property type="entry name" value="NAD(P)-linked oxidoreductase"/>
    <property type="match status" value="1"/>
</dbReference>
<evidence type="ECO:0000313" key="3">
    <source>
        <dbReference type="Proteomes" id="UP000324585"/>
    </source>
</evidence>
<reference evidence="3" key="1">
    <citation type="journal article" date="2019" name="Nat. Commun.">
        <title>Expansion of phycobilisome linker gene families in mesophilic red algae.</title>
        <authorList>
            <person name="Lee J."/>
            <person name="Kim D."/>
            <person name="Bhattacharya D."/>
            <person name="Yoon H.S."/>
        </authorList>
    </citation>
    <scope>NUCLEOTIDE SEQUENCE [LARGE SCALE GENOMIC DNA]</scope>
    <source>
        <strain evidence="3">CCMP 1328</strain>
    </source>
</reference>
<dbReference type="PANTHER" id="PTHR43364">
    <property type="entry name" value="NADH-SPECIFIC METHYLGLYOXAL REDUCTASE-RELATED"/>
    <property type="match status" value="1"/>
</dbReference>
<feature type="domain" description="NADP-dependent oxidoreductase" evidence="1">
    <location>
        <begin position="27"/>
        <end position="371"/>
    </location>
</feature>
<dbReference type="InterPro" id="IPR036812">
    <property type="entry name" value="NAD(P)_OxRdtase_dom_sf"/>
</dbReference>
<organism evidence="2 3">
    <name type="scientific">Porphyridium purpureum</name>
    <name type="common">Red alga</name>
    <name type="synonym">Porphyridium cruentum</name>
    <dbReference type="NCBI Taxonomy" id="35688"/>
    <lineage>
        <taxon>Eukaryota</taxon>
        <taxon>Rhodophyta</taxon>
        <taxon>Bangiophyceae</taxon>
        <taxon>Porphyridiales</taxon>
        <taxon>Porphyridiaceae</taxon>
        <taxon>Porphyridium</taxon>
    </lineage>
</organism>
<dbReference type="Proteomes" id="UP000324585">
    <property type="component" value="Unassembled WGS sequence"/>
</dbReference>
<accession>A0A5J4YK59</accession>
<dbReference type="InterPro" id="IPR023210">
    <property type="entry name" value="NADP_OxRdtase_dom"/>
</dbReference>
<proteinExistence type="predicted"/>
<protein>
    <submittedName>
        <fullName evidence="2">Protein tas</fullName>
    </submittedName>
</protein>
<keyword evidence="3" id="KW-1185">Reference proteome</keyword>
<name>A0A5J4YK59_PORPP</name>
<dbReference type="PANTHER" id="PTHR43364:SF17">
    <property type="entry name" value="ALDO KETO REDUCTASE"/>
    <property type="match status" value="1"/>
</dbReference>
<sequence>MNAGMNAGGVAPIARGMLGSSDMSVTRLCLGKMTWGIQNSEAEAHQQLDYAIKQRGINFIDTAEMYPVPGSAPGWKAGRTEEFIGTWLAKNAALRGEIYVATKVAGYMPSSGVPGQRKVPPLDDAKLPCRLDRESVLEACDASLRRLQTSYIDLYQLHWPDRYVAAFGSTAYDPSKERKDSVPLRETLDALRTLLEQGKIKHYGLSNETTFGVCEVVRAADEMGMPRPVSIQNSFSLLHRSFETELAEACAPSNYNIGLLPWSVLAGGALSGKYEKGARPAGARHTEYKAFQPRFFGESVLNEVVPQYAEIARSVSLTPAALAIAFCRSRWYIHNQGSCIIGATTMEQLKECIDAYAVELDAATLDAIDRVHLWRRDPVQGL</sequence>